<evidence type="ECO:0000256" key="2">
    <source>
        <dbReference type="SAM" id="SignalP"/>
    </source>
</evidence>
<dbReference type="VEuPathDB" id="FungiDB:MAPG_01974"/>
<dbReference type="InterPro" id="IPR014044">
    <property type="entry name" value="CAP_dom"/>
</dbReference>
<evidence type="ECO:0000313" key="6">
    <source>
        <dbReference type="Proteomes" id="UP000011715"/>
    </source>
</evidence>
<reference evidence="5" key="5">
    <citation type="submission" date="2015-06" db="UniProtKB">
        <authorList>
            <consortium name="EnsemblFungi"/>
        </authorList>
    </citation>
    <scope>IDENTIFICATION</scope>
    <source>
        <strain evidence="5">ATCC 64411</strain>
    </source>
</reference>
<dbReference type="InterPro" id="IPR002413">
    <property type="entry name" value="V5_allergen-like"/>
</dbReference>
<dbReference type="PROSITE" id="PS01009">
    <property type="entry name" value="CRISP_1"/>
    <property type="match status" value="1"/>
</dbReference>
<dbReference type="PRINTS" id="PR00838">
    <property type="entry name" value="V5ALLERGEN"/>
</dbReference>
<dbReference type="EMBL" id="ADBL01000495">
    <property type="status" value="NOT_ANNOTATED_CDS"/>
    <property type="molecule type" value="Genomic_DNA"/>
</dbReference>
<dbReference type="SUPFAM" id="SSF55797">
    <property type="entry name" value="PR-1-like"/>
    <property type="match status" value="1"/>
</dbReference>
<name>A0A0C4CSB1_MAGP6</name>
<evidence type="ECO:0000256" key="1">
    <source>
        <dbReference type="SAM" id="MobiDB-lite"/>
    </source>
</evidence>
<dbReference type="Gene3D" id="3.40.33.10">
    <property type="entry name" value="CAP"/>
    <property type="match status" value="1"/>
</dbReference>
<dbReference type="GO" id="GO:0005576">
    <property type="term" value="C:extracellular region"/>
    <property type="evidence" value="ECO:0007669"/>
    <property type="project" value="InterPro"/>
</dbReference>
<evidence type="ECO:0000313" key="5">
    <source>
        <dbReference type="EnsemblFungi" id="MAPG_01974T1"/>
    </source>
</evidence>
<proteinExistence type="predicted"/>
<dbReference type="CDD" id="cd05380">
    <property type="entry name" value="CAP_euk"/>
    <property type="match status" value="1"/>
</dbReference>
<organism evidence="5 6">
    <name type="scientific">Magnaporthiopsis poae (strain ATCC 64411 / 73-15)</name>
    <name type="common">Kentucky bluegrass fungus</name>
    <name type="synonym">Magnaporthe poae</name>
    <dbReference type="NCBI Taxonomy" id="644358"/>
    <lineage>
        <taxon>Eukaryota</taxon>
        <taxon>Fungi</taxon>
        <taxon>Dikarya</taxon>
        <taxon>Ascomycota</taxon>
        <taxon>Pezizomycotina</taxon>
        <taxon>Sordariomycetes</taxon>
        <taxon>Sordariomycetidae</taxon>
        <taxon>Magnaporthales</taxon>
        <taxon>Magnaporthaceae</taxon>
        <taxon>Magnaporthiopsis</taxon>
    </lineage>
</organism>
<dbReference type="AlphaFoldDB" id="A0A0C4CSB1"/>
<dbReference type="EnsemblFungi" id="MAPG_01974T1">
    <property type="protein sequence ID" value="MAPG_01974T1"/>
    <property type="gene ID" value="MAPG_01974"/>
</dbReference>
<dbReference type="InterPro" id="IPR001283">
    <property type="entry name" value="CRISP-related"/>
</dbReference>
<dbReference type="InterPro" id="IPR018244">
    <property type="entry name" value="Allrgn_V5/Tpx1_CS"/>
</dbReference>
<evidence type="ECO:0000313" key="4">
    <source>
        <dbReference type="EMBL" id="KLU82906.1"/>
    </source>
</evidence>
<feature type="compositionally biased region" description="Low complexity" evidence="1">
    <location>
        <begin position="109"/>
        <end position="119"/>
    </location>
</feature>
<dbReference type="OMA" id="NHNVHRS"/>
<feature type="chain" id="PRO_5009384976" description="SCP domain-containing protein" evidence="2">
    <location>
        <begin position="18"/>
        <end position="292"/>
    </location>
</feature>
<reference evidence="4" key="1">
    <citation type="submission" date="2010-05" db="EMBL/GenBank/DDBJ databases">
        <title>The Genome Sequence of Magnaporthe poae strain ATCC 64411.</title>
        <authorList>
            <consortium name="The Broad Institute Genome Sequencing Platform"/>
            <consortium name="Broad Institute Genome Sequencing Center for Infectious Disease"/>
            <person name="Ma L.-J."/>
            <person name="Dead R."/>
            <person name="Young S."/>
            <person name="Zeng Q."/>
            <person name="Koehrsen M."/>
            <person name="Alvarado L."/>
            <person name="Berlin A."/>
            <person name="Chapman S.B."/>
            <person name="Chen Z."/>
            <person name="Freedman E."/>
            <person name="Gellesch M."/>
            <person name="Goldberg J."/>
            <person name="Griggs A."/>
            <person name="Gujja S."/>
            <person name="Heilman E.R."/>
            <person name="Heiman D."/>
            <person name="Hepburn T."/>
            <person name="Howarth C."/>
            <person name="Jen D."/>
            <person name="Larson L."/>
            <person name="Mehta T."/>
            <person name="Neiman D."/>
            <person name="Pearson M."/>
            <person name="Roberts A."/>
            <person name="Saif S."/>
            <person name="Shea T."/>
            <person name="Shenoy N."/>
            <person name="Sisk P."/>
            <person name="Stolte C."/>
            <person name="Sykes S."/>
            <person name="Walk T."/>
            <person name="White J."/>
            <person name="Yandava C."/>
            <person name="Haas B."/>
            <person name="Nusbaum C."/>
            <person name="Birren B."/>
        </authorList>
    </citation>
    <scope>NUCLEOTIDE SEQUENCE</scope>
    <source>
        <strain evidence="4">ATCC 64411</strain>
    </source>
</reference>
<dbReference type="EMBL" id="GL876967">
    <property type="protein sequence ID" value="KLU82906.1"/>
    <property type="molecule type" value="Genomic_DNA"/>
</dbReference>
<keyword evidence="2" id="KW-0732">Signal</keyword>
<feature type="region of interest" description="Disordered" evidence="1">
    <location>
        <begin position="43"/>
        <end position="120"/>
    </location>
</feature>
<dbReference type="FunFam" id="3.40.33.10:FF:000018">
    <property type="entry name" value="SCP-like extracellular protein, putative"/>
    <property type="match status" value="1"/>
</dbReference>
<protein>
    <recommendedName>
        <fullName evidence="3">SCP domain-containing protein</fullName>
    </recommendedName>
</protein>
<feature type="domain" description="SCP" evidence="3">
    <location>
        <begin position="121"/>
        <end position="275"/>
    </location>
</feature>
<evidence type="ECO:0000259" key="3">
    <source>
        <dbReference type="SMART" id="SM00198"/>
    </source>
</evidence>
<accession>A0A0C4CSB1</accession>
<dbReference type="OrthoDB" id="337038at2759"/>
<dbReference type="EMBL" id="GL876967">
    <property type="protein sequence ID" value="KLU82907.1"/>
    <property type="molecule type" value="Genomic_DNA"/>
</dbReference>
<dbReference type="PRINTS" id="PR00837">
    <property type="entry name" value="V5TPXLIKE"/>
</dbReference>
<dbReference type="InterPro" id="IPR035940">
    <property type="entry name" value="CAP_sf"/>
</dbReference>
<keyword evidence="6" id="KW-1185">Reference proteome</keyword>
<reference evidence="5" key="4">
    <citation type="journal article" date="2015" name="G3 (Bethesda)">
        <title>Genome sequences of three phytopathogenic species of the Magnaporthaceae family of fungi.</title>
        <authorList>
            <person name="Okagaki L.H."/>
            <person name="Nunes C.C."/>
            <person name="Sailsbery J."/>
            <person name="Clay B."/>
            <person name="Brown D."/>
            <person name="John T."/>
            <person name="Oh Y."/>
            <person name="Young N."/>
            <person name="Fitzgerald M."/>
            <person name="Haas B.J."/>
            <person name="Zeng Q."/>
            <person name="Young S."/>
            <person name="Adiconis X."/>
            <person name="Fan L."/>
            <person name="Levin J.Z."/>
            <person name="Mitchell T.K."/>
            <person name="Okubara P.A."/>
            <person name="Farman M.L."/>
            <person name="Kohn L.M."/>
            <person name="Birren B."/>
            <person name="Ma L.-J."/>
            <person name="Dean R.A."/>
        </authorList>
    </citation>
    <scope>NUCLEOTIDE SEQUENCE</scope>
    <source>
        <strain evidence="5">ATCC 64411 / 73-15</strain>
    </source>
</reference>
<dbReference type="eggNOG" id="KOG3017">
    <property type="taxonomic scope" value="Eukaryota"/>
</dbReference>
<dbReference type="STRING" id="644358.A0A0C4CSB1"/>
<gene>
    <name evidence="4" type="ORF">MAPG_01974</name>
</gene>
<feature type="compositionally biased region" description="Low complexity" evidence="1">
    <location>
        <begin position="44"/>
        <end position="63"/>
    </location>
</feature>
<reference evidence="6" key="2">
    <citation type="submission" date="2010-05" db="EMBL/GenBank/DDBJ databases">
        <title>The genome sequence of Magnaporthe poae strain ATCC 64411.</title>
        <authorList>
            <person name="Ma L.-J."/>
            <person name="Dead R."/>
            <person name="Young S."/>
            <person name="Zeng Q."/>
            <person name="Koehrsen M."/>
            <person name="Alvarado L."/>
            <person name="Berlin A."/>
            <person name="Chapman S.B."/>
            <person name="Chen Z."/>
            <person name="Freedman E."/>
            <person name="Gellesch M."/>
            <person name="Goldberg J."/>
            <person name="Griggs A."/>
            <person name="Gujja S."/>
            <person name="Heilman E.R."/>
            <person name="Heiman D."/>
            <person name="Hepburn T."/>
            <person name="Howarth C."/>
            <person name="Jen D."/>
            <person name="Larson L."/>
            <person name="Mehta T."/>
            <person name="Neiman D."/>
            <person name="Pearson M."/>
            <person name="Roberts A."/>
            <person name="Saif S."/>
            <person name="Shea T."/>
            <person name="Shenoy N."/>
            <person name="Sisk P."/>
            <person name="Stolte C."/>
            <person name="Sykes S."/>
            <person name="Walk T."/>
            <person name="White J."/>
            <person name="Yandava C."/>
            <person name="Haas B."/>
            <person name="Nusbaum C."/>
            <person name="Birren B."/>
        </authorList>
    </citation>
    <scope>NUCLEOTIDE SEQUENCE [LARGE SCALE GENOMIC DNA]</scope>
    <source>
        <strain evidence="6">ATCC 64411 / 73-15</strain>
    </source>
</reference>
<sequence>MKASIYLAASGLALALAGPVEKRAVHTEVVTDIVYVTVTAGAEPAVPSSSTSSSTSVAPTTTSQPPPPPQTTATPNPTTPKPATTPVPSSKPAAVSPPPDVRVGPKESQQTQQAPAAAPSDFASTAVYHHNIHRENNSAPALTWDRTYAGYAAETAKKCKFAHDMTPGGGGYGQNLAMWGSSGDAQSLGENTAIARAITNMWYNGEIVLYPESNYGQKNPTAGKFEQYGHYTQLVWAETKKVGCAAQYCPPGTMFSDMGAWFSVCDYFPAGNMGDHYGDNVLKPLGKATVNA</sequence>
<dbReference type="EnsemblFungi" id="MAPG_01974T0">
    <property type="protein sequence ID" value="MAPG_01974T0"/>
    <property type="gene ID" value="MAPG_01974"/>
</dbReference>
<dbReference type="Proteomes" id="UP000011715">
    <property type="component" value="Unassembled WGS sequence"/>
</dbReference>
<dbReference type="SMART" id="SM00198">
    <property type="entry name" value="SCP"/>
    <property type="match status" value="1"/>
</dbReference>
<dbReference type="PANTHER" id="PTHR10334">
    <property type="entry name" value="CYSTEINE-RICH SECRETORY PROTEIN-RELATED"/>
    <property type="match status" value="1"/>
</dbReference>
<reference evidence="4" key="3">
    <citation type="submission" date="2011-03" db="EMBL/GenBank/DDBJ databases">
        <title>Annotation of Magnaporthe poae ATCC 64411.</title>
        <authorList>
            <person name="Ma L.-J."/>
            <person name="Dead R."/>
            <person name="Young S.K."/>
            <person name="Zeng Q."/>
            <person name="Gargeya S."/>
            <person name="Fitzgerald M."/>
            <person name="Haas B."/>
            <person name="Abouelleil A."/>
            <person name="Alvarado L."/>
            <person name="Arachchi H.M."/>
            <person name="Berlin A."/>
            <person name="Brown A."/>
            <person name="Chapman S.B."/>
            <person name="Chen Z."/>
            <person name="Dunbar C."/>
            <person name="Freedman E."/>
            <person name="Gearin G."/>
            <person name="Gellesch M."/>
            <person name="Goldberg J."/>
            <person name="Griggs A."/>
            <person name="Gujja S."/>
            <person name="Heiman D."/>
            <person name="Howarth C."/>
            <person name="Larson L."/>
            <person name="Lui A."/>
            <person name="MacDonald P.J.P."/>
            <person name="Mehta T."/>
            <person name="Montmayeur A."/>
            <person name="Murphy C."/>
            <person name="Neiman D."/>
            <person name="Pearson M."/>
            <person name="Priest M."/>
            <person name="Roberts A."/>
            <person name="Saif S."/>
            <person name="Shea T."/>
            <person name="Shenoy N."/>
            <person name="Sisk P."/>
            <person name="Stolte C."/>
            <person name="Sykes S."/>
            <person name="Yandava C."/>
            <person name="Wortman J."/>
            <person name="Nusbaum C."/>
            <person name="Birren B."/>
        </authorList>
    </citation>
    <scope>NUCLEOTIDE SEQUENCE</scope>
    <source>
        <strain evidence="4">ATCC 64411</strain>
    </source>
</reference>
<feature type="signal peptide" evidence="2">
    <location>
        <begin position="1"/>
        <end position="17"/>
    </location>
</feature>
<dbReference type="Pfam" id="PF00188">
    <property type="entry name" value="CAP"/>
    <property type="match status" value="1"/>
</dbReference>